<dbReference type="SUPFAM" id="SSF81338">
    <property type="entry name" value="Aquaporin-like"/>
    <property type="match status" value="1"/>
</dbReference>
<dbReference type="GO" id="GO:0015267">
    <property type="term" value="F:channel activity"/>
    <property type="evidence" value="ECO:0007669"/>
    <property type="project" value="InterPro"/>
</dbReference>
<name>A0A850X150_PIACA</name>
<dbReference type="OrthoDB" id="9894770at2759"/>
<dbReference type="Proteomes" id="UP000653271">
    <property type="component" value="Unassembled WGS sequence"/>
</dbReference>
<gene>
    <name evidence="6" type="primary">Aqp11</name>
    <name evidence="6" type="ORF">PIACAY_R12945</name>
</gene>
<dbReference type="InterPro" id="IPR051883">
    <property type="entry name" value="AQP11/12_channel"/>
</dbReference>
<evidence type="ECO:0000313" key="7">
    <source>
        <dbReference type="Proteomes" id="UP000653271"/>
    </source>
</evidence>
<comment type="subcellular location">
    <subcellularLocation>
        <location evidence="1">Membrane</location>
        <topology evidence="1">Multi-pass membrane protein</topology>
    </subcellularLocation>
</comment>
<feature type="transmembrane region" description="Helical" evidence="5">
    <location>
        <begin position="170"/>
        <end position="192"/>
    </location>
</feature>
<dbReference type="PANTHER" id="PTHR21191:SF7">
    <property type="entry name" value="AQUAPORIN-11"/>
    <property type="match status" value="1"/>
</dbReference>
<dbReference type="GO" id="GO:0005737">
    <property type="term" value="C:cytoplasm"/>
    <property type="evidence" value="ECO:0007669"/>
    <property type="project" value="TreeGrafter"/>
</dbReference>
<dbReference type="AlphaFoldDB" id="A0A850X150"/>
<keyword evidence="3 5" id="KW-1133">Transmembrane helix</keyword>
<evidence type="ECO:0000256" key="3">
    <source>
        <dbReference type="ARBA" id="ARBA00022989"/>
    </source>
</evidence>
<keyword evidence="4 5" id="KW-0472">Membrane</keyword>
<evidence type="ECO:0000256" key="1">
    <source>
        <dbReference type="ARBA" id="ARBA00004141"/>
    </source>
</evidence>
<proteinExistence type="predicted"/>
<keyword evidence="2 5" id="KW-0812">Transmembrane</keyword>
<reference evidence="6" key="1">
    <citation type="submission" date="2019-09" db="EMBL/GenBank/DDBJ databases">
        <title>Bird 10,000 Genomes (B10K) Project - Family phase.</title>
        <authorList>
            <person name="Zhang G."/>
        </authorList>
    </citation>
    <scope>NUCLEOTIDE SEQUENCE</scope>
    <source>
        <strain evidence="6">B10K-DU-008-47</strain>
        <tissue evidence="6">Mixed tissue sample</tissue>
    </source>
</reference>
<feature type="non-terminal residue" evidence="6">
    <location>
        <position position="231"/>
    </location>
</feature>
<evidence type="ECO:0000256" key="2">
    <source>
        <dbReference type="ARBA" id="ARBA00022692"/>
    </source>
</evidence>
<dbReference type="InterPro" id="IPR023271">
    <property type="entry name" value="Aquaporin-like"/>
</dbReference>
<keyword evidence="7" id="KW-1185">Reference proteome</keyword>
<evidence type="ECO:0000256" key="5">
    <source>
        <dbReference type="SAM" id="Phobius"/>
    </source>
</evidence>
<dbReference type="PRINTS" id="PR02024">
    <property type="entry name" value="AQUAPORIN11"/>
</dbReference>
<protein>
    <submittedName>
        <fullName evidence="6">AQP11 protein</fullName>
    </submittedName>
</protein>
<evidence type="ECO:0000313" key="6">
    <source>
        <dbReference type="EMBL" id="NWH75718.1"/>
    </source>
</evidence>
<dbReference type="PANTHER" id="PTHR21191">
    <property type="entry name" value="AQUAPORIN"/>
    <property type="match status" value="1"/>
</dbReference>
<organism evidence="6 7">
    <name type="scientific">Piaya cayana</name>
    <name type="common">Common squirrel cuckoo</name>
    <dbReference type="NCBI Taxonomy" id="33601"/>
    <lineage>
        <taxon>Eukaryota</taxon>
        <taxon>Metazoa</taxon>
        <taxon>Chordata</taxon>
        <taxon>Craniata</taxon>
        <taxon>Vertebrata</taxon>
        <taxon>Euteleostomi</taxon>
        <taxon>Archelosauria</taxon>
        <taxon>Archosauria</taxon>
        <taxon>Dinosauria</taxon>
        <taxon>Saurischia</taxon>
        <taxon>Theropoda</taxon>
        <taxon>Coelurosauria</taxon>
        <taxon>Aves</taxon>
        <taxon>Neognathae</taxon>
        <taxon>Neoaves</taxon>
        <taxon>Otidimorphae</taxon>
        <taxon>Cuculiformes</taxon>
        <taxon>Coccyzidae</taxon>
        <taxon>Piaya</taxon>
    </lineage>
</organism>
<dbReference type="InterPro" id="IPR000425">
    <property type="entry name" value="MIP"/>
</dbReference>
<feature type="transmembrane region" description="Helical" evidence="5">
    <location>
        <begin position="96"/>
        <end position="120"/>
    </location>
</feature>
<dbReference type="Pfam" id="PF00230">
    <property type="entry name" value="MIP"/>
    <property type="match status" value="1"/>
</dbReference>
<sequence>PSLLLLGGVVAAVGLCRRWAQRRLRGRLRGLALELLGTFQVCACSGELCLLASAAPRAALSLTYGFSVLHGATLSGCACNPCGCLQLLWAGAAPPALAALAIAAQFAAAALAGLFMRSVWSLSLAEPLPGGCGNPMRTTEAHAFCIELLFSAVFQLAVLRVEGVNPKFKVHLIALLITVLVYAGGNLTGALFNPALAFSLHPNCFYDNFLSYSLVYWIAPSLGKFLTLHVV</sequence>
<dbReference type="EMBL" id="WAAB01012669">
    <property type="protein sequence ID" value="NWH75718.1"/>
    <property type="molecule type" value="Genomic_DNA"/>
</dbReference>
<comment type="caution">
    <text evidence="6">The sequence shown here is derived from an EMBL/GenBank/DDBJ whole genome shotgun (WGS) entry which is preliminary data.</text>
</comment>
<evidence type="ECO:0000256" key="4">
    <source>
        <dbReference type="ARBA" id="ARBA00023136"/>
    </source>
</evidence>
<dbReference type="InterPro" id="IPR023266">
    <property type="entry name" value="Aquaporin_11"/>
</dbReference>
<dbReference type="GO" id="GO:0016020">
    <property type="term" value="C:membrane"/>
    <property type="evidence" value="ECO:0007669"/>
    <property type="project" value="UniProtKB-SubCell"/>
</dbReference>
<dbReference type="Gene3D" id="1.20.1080.10">
    <property type="entry name" value="Glycerol uptake facilitator protein"/>
    <property type="match status" value="1"/>
</dbReference>
<feature type="non-terminal residue" evidence="6">
    <location>
        <position position="1"/>
    </location>
</feature>
<accession>A0A850X150</accession>